<sequence length="381" mass="43043">MATNLRKTHPMMKIINNSFIDLPSPSNISAWWNFGSLLATCLALQIITGVFLAMHYSPDISMAFSSISHITRDVQYGWLIRNMHANGASLFFMCIYLHIGRGIYYGSYLYKETWNTGIILLLLVMATAFVGYVLPWGQMSFWGATVITNLLSAIPYIGNTLVQWIWGGFSVDNATLTRFFTFHFLLPFAITGLTMVHLLFLHETGSNNPTGLNSNTDKIPFHPYFSYKDLLGLILMLTFLLTLTFFSPYLLGDPDNFTPANPLSTPPHIKPEWYFLFAYAILRSIPNKLGGVLALLSSILVLFLMPTLHTSKQRTTSFRPLTQILFWSLVADLLMLTWIGGQPVEDPFITIGQVASSLYFLILLFLMPMTGMIENKMLKLK</sequence>
<evidence type="ECO:0000313" key="28">
    <source>
        <dbReference type="EMBL" id="QGZ08608.1"/>
    </source>
</evidence>
<comment type="cofactor">
    <cofactor evidence="19">
        <name>heme b</name>
        <dbReference type="ChEBI" id="CHEBI:60344"/>
    </cofactor>
    <text evidence="19">Binds 2 heme groups non-covalently.</text>
</comment>
<keyword evidence="11 19" id="KW-1133">Transmembrane helix</keyword>
<reference evidence="22" key="1">
    <citation type="journal article" date="2012" name="Mol. Phylogenet. Evol.">
        <title>Marine turtle mitogenome phylogenetics and evolution.</title>
        <authorList>
            <person name="Duchene S."/>
            <person name="Frey A."/>
            <person name="Alfaro-Nunez A."/>
            <person name="Dutton P.H."/>
            <person name="Thomas P Gilbert M."/>
            <person name="Morin P.A."/>
        </authorList>
    </citation>
    <scope>NUCLEOTIDE SEQUENCE</scope>
    <source>
        <strain evidence="22">68091</strain>
    </source>
</reference>
<feature type="transmembrane region" description="Helical" evidence="19">
    <location>
        <begin position="31"/>
        <end position="54"/>
    </location>
</feature>
<evidence type="ECO:0000256" key="5">
    <source>
        <dbReference type="ARBA" id="ARBA00022617"/>
    </source>
</evidence>
<evidence type="ECO:0000256" key="17">
    <source>
        <dbReference type="PIRSR" id="PIRSR038885-1"/>
    </source>
</evidence>
<evidence type="ECO:0000256" key="2">
    <source>
        <dbReference type="ARBA" id="ARBA00004448"/>
    </source>
</evidence>
<reference evidence="23" key="2">
    <citation type="journal article" date="2019" name="Ecol. Evol.">
        <title>Mitochondrial genomes and genetic structure of the Kemp's ridley sea turtle (Lepidochelys kempii).</title>
        <authorList>
            <person name="Frandsen H.R."/>
            <person name="Figueroa D.F."/>
            <person name="George J.A."/>
        </authorList>
    </citation>
    <scope>NUCLEOTIDE SEQUENCE</scope>
    <source>
        <strain evidence="25">1</strain>
        <strain evidence="29">13</strain>
        <strain evidence="23">16</strain>
        <strain evidence="26">27</strain>
        <strain evidence="28">3</strain>
        <strain evidence="30">6</strain>
        <strain evidence="24">BR1</strain>
        <strain evidence="27">MT1</strain>
    </source>
</reference>
<dbReference type="GO" id="GO:0006122">
    <property type="term" value="P:mitochondrial electron transport, ubiquinol to cytochrome c"/>
    <property type="evidence" value="ECO:0007669"/>
    <property type="project" value="TreeGrafter"/>
</dbReference>
<dbReference type="PROSITE" id="PS51003">
    <property type="entry name" value="CYTB_CTER"/>
    <property type="match status" value="1"/>
</dbReference>
<dbReference type="CDD" id="cd00284">
    <property type="entry name" value="Cytochrome_b_N"/>
    <property type="match status" value="1"/>
</dbReference>
<organism evidence="22">
    <name type="scientific">Lepidochelys kempii</name>
    <name type="common">Kemp's ridley sea turtle</name>
    <name type="synonym">Thalassochelys kempii</name>
    <dbReference type="NCBI Taxonomy" id="8472"/>
    <lineage>
        <taxon>Eukaryota</taxon>
        <taxon>Metazoa</taxon>
        <taxon>Chordata</taxon>
        <taxon>Craniata</taxon>
        <taxon>Vertebrata</taxon>
        <taxon>Euteleostomi</taxon>
        <taxon>Archelosauria</taxon>
        <taxon>Testudinata</taxon>
        <taxon>Testudines</taxon>
        <taxon>Cryptodira</taxon>
        <taxon>Durocryptodira</taxon>
        <taxon>Americhelydia</taxon>
        <taxon>Chelonioidea</taxon>
        <taxon>Cheloniidae</taxon>
        <taxon>Lepidochelys</taxon>
    </lineage>
</organism>
<dbReference type="PANTHER" id="PTHR19271">
    <property type="entry name" value="CYTOCHROME B"/>
    <property type="match status" value="1"/>
</dbReference>
<feature type="transmembrane region" description="Helical" evidence="19">
    <location>
        <begin position="179"/>
        <end position="201"/>
    </location>
</feature>
<evidence type="ECO:0000256" key="1">
    <source>
        <dbReference type="ARBA" id="ARBA00002566"/>
    </source>
</evidence>
<evidence type="ECO:0000256" key="9">
    <source>
        <dbReference type="ARBA" id="ARBA00022792"/>
    </source>
</evidence>
<dbReference type="InterPro" id="IPR005797">
    <property type="entry name" value="Cyt_b/b6_N"/>
</dbReference>
<comment type="similarity">
    <text evidence="16 19">Belongs to the cytochrome b family.</text>
</comment>
<evidence type="ECO:0000313" key="24">
    <source>
        <dbReference type="EMBL" id="QGZ08556.1"/>
    </source>
</evidence>
<dbReference type="GO" id="GO:0045275">
    <property type="term" value="C:respiratory chain complex III"/>
    <property type="evidence" value="ECO:0007669"/>
    <property type="project" value="InterPro"/>
</dbReference>
<proteinExistence type="inferred from homology"/>
<feature type="binding site" description="axial binding residue" evidence="18">
    <location>
        <position position="84"/>
    </location>
    <ligand>
        <name>heme b</name>
        <dbReference type="ChEBI" id="CHEBI:60344"/>
        <label>b562</label>
    </ligand>
    <ligandPart>
        <name>Fe</name>
        <dbReference type="ChEBI" id="CHEBI:18248"/>
    </ligandPart>
</feature>
<dbReference type="InterPro" id="IPR048259">
    <property type="entry name" value="Cytochrome_b_N_euk/bac"/>
</dbReference>
<keyword evidence="5 18" id="KW-0349">Heme</keyword>
<dbReference type="Pfam" id="PF00033">
    <property type="entry name" value="Cytochrome_B"/>
    <property type="match status" value="1"/>
</dbReference>
<evidence type="ECO:0000256" key="15">
    <source>
        <dbReference type="ARBA" id="ARBA00023136"/>
    </source>
</evidence>
<evidence type="ECO:0000313" key="30">
    <source>
        <dbReference type="EMBL" id="QGZ08634.1"/>
    </source>
</evidence>
<feature type="domain" description="Cytochrome b/b6 C-terminal region profile" evidence="21">
    <location>
        <begin position="211"/>
        <end position="381"/>
    </location>
</feature>
<dbReference type="GO" id="GO:0005743">
    <property type="term" value="C:mitochondrial inner membrane"/>
    <property type="evidence" value="ECO:0007669"/>
    <property type="project" value="UniProtKB-SubCell"/>
</dbReference>
<evidence type="ECO:0000313" key="22">
    <source>
        <dbReference type="EMBL" id="AFP52800.1"/>
    </source>
</evidence>
<dbReference type="EMBL" id="MN136057">
    <property type="protein sequence ID" value="QGZ08595.1"/>
    <property type="molecule type" value="Genomic_DNA"/>
</dbReference>
<name>J3UR45_LEPKE</name>
<evidence type="ECO:0000256" key="18">
    <source>
        <dbReference type="PIRSR" id="PIRSR038885-2"/>
    </source>
</evidence>
<dbReference type="EMBL" id="MN136056">
    <property type="protein sequence ID" value="QGZ08582.1"/>
    <property type="molecule type" value="Genomic_DNA"/>
</dbReference>
<keyword evidence="9" id="KW-0999">Mitochondrion inner membrane</keyword>
<dbReference type="EMBL" id="MN136059">
    <property type="protein sequence ID" value="QGZ08621.1"/>
    <property type="molecule type" value="Genomic_DNA"/>
</dbReference>
<evidence type="ECO:0000256" key="13">
    <source>
        <dbReference type="ARBA" id="ARBA00023075"/>
    </source>
</evidence>
<feature type="transmembrane region" description="Helical" evidence="19">
    <location>
        <begin position="230"/>
        <end position="251"/>
    </location>
</feature>
<evidence type="ECO:0000259" key="21">
    <source>
        <dbReference type="PROSITE" id="PS51003"/>
    </source>
</evidence>
<dbReference type="SUPFAM" id="SSF81342">
    <property type="entry name" value="Transmembrane di-heme cytochromes"/>
    <property type="match status" value="1"/>
</dbReference>
<evidence type="ECO:0000259" key="20">
    <source>
        <dbReference type="PROSITE" id="PS51002"/>
    </source>
</evidence>
<evidence type="ECO:0000256" key="8">
    <source>
        <dbReference type="ARBA" id="ARBA00022723"/>
    </source>
</evidence>
<dbReference type="FunFam" id="1.20.810.10:FF:000002">
    <property type="entry name" value="Cytochrome b"/>
    <property type="match status" value="1"/>
</dbReference>
<evidence type="ECO:0000256" key="4">
    <source>
        <dbReference type="ARBA" id="ARBA00022448"/>
    </source>
</evidence>
<evidence type="ECO:0000256" key="19">
    <source>
        <dbReference type="RuleBase" id="RU362117"/>
    </source>
</evidence>
<feature type="domain" description="Cytochrome b/b6 N-terminal region profile" evidence="20">
    <location>
        <begin position="1"/>
        <end position="210"/>
    </location>
</feature>
<keyword evidence="14 19" id="KW-0496">Mitochondrion</keyword>
<geneLocation type="mitochondrion" evidence="22"/>
<keyword evidence="4 19" id="KW-0813">Transport</keyword>
<dbReference type="GO" id="GO:0016491">
    <property type="term" value="F:oxidoreductase activity"/>
    <property type="evidence" value="ECO:0007669"/>
    <property type="project" value="UniProtKB-UniRule"/>
</dbReference>
<dbReference type="EMBL" id="MN136055">
    <property type="protein sequence ID" value="QGZ08569.1"/>
    <property type="molecule type" value="Genomic_DNA"/>
</dbReference>
<dbReference type="InterPro" id="IPR016174">
    <property type="entry name" value="Di-haem_cyt_TM"/>
</dbReference>
<evidence type="ECO:0000256" key="6">
    <source>
        <dbReference type="ARBA" id="ARBA00022660"/>
    </source>
</evidence>
<evidence type="ECO:0000256" key="11">
    <source>
        <dbReference type="ARBA" id="ARBA00022989"/>
    </source>
</evidence>
<dbReference type="InterPro" id="IPR036150">
    <property type="entry name" value="Cyt_b/b6_C_sf"/>
</dbReference>
<evidence type="ECO:0000256" key="16">
    <source>
        <dbReference type="ARBA" id="ARBA00061233"/>
    </source>
</evidence>
<dbReference type="EMBL" id="MN136058">
    <property type="protein sequence ID" value="QGZ08608.1"/>
    <property type="molecule type" value="Genomic_DNA"/>
</dbReference>
<evidence type="ECO:0000256" key="7">
    <source>
        <dbReference type="ARBA" id="ARBA00022692"/>
    </source>
</evidence>
<dbReference type="InterPro" id="IPR027387">
    <property type="entry name" value="Cytb/b6-like_sf"/>
</dbReference>
<keyword evidence="15 19" id="KW-0472">Membrane</keyword>
<keyword evidence="7 19" id="KW-0812">Transmembrane</keyword>
<evidence type="ECO:0000256" key="3">
    <source>
        <dbReference type="ARBA" id="ARBA00013531"/>
    </source>
</evidence>
<dbReference type="SUPFAM" id="SSF81648">
    <property type="entry name" value="a domain/subunit of cytochrome bc1 complex (Ubiquinol-cytochrome c reductase)"/>
    <property type="match status" value="1"/>
</dbReference>
<keyword evidence="13" id="KW-0830">Ubiquinone</keyword>
<keyword evidence="10 19" id="KW-0249">Electron transport</keyword>
<feature type="transmembrane region" description="Helical" evidence="19">
    <location>
        <begin position="351"/>
        <end position="373"/>
    </location>
</feature>
<evidence type="ECO:0000313" key="26">
    <source>
        <dbReference type="EMBL" id="QGZ08582.1"/>
    </source>
</evidence>
<gene>
    <name evidence="22" type="primary">CYTB</name>
</gene>
<dbReference type="EMBL" id="MN136060">
    <property type="protein sequence ID" value="QGZ08634.1"/>
    <property type="molecule type" value="Genomic_DNA"/>
</dbReference>
<dbReference type="Gene3D" id="1.20.810.10">
    <property type="entry name" value="Cytochrome Bc1 Complex, Chain C"/>
    <property type="match status" value="1"/>
</dbReference>
<comment type="subcellular location">
    <subcellularLocation>
        <location evidence="2">Mitochondrion inner membrane</location>
        <topology evidence="2">Multi-pass membrane protein</topology>
    </subcellularLocation>
</comment>
<feature type="transmembrane region" description="Helical" evidence="19">
    <location>
        <begin position="289"/>
        <end position="308"/>
    </location>
</feature>
<dbReference type="AlphaFoldDB" id="J3UR45"/>
<dbReference type="EMBL" id="MN136054">
    <property type="protein sequence ID" value="QGZ08556.1"/>
    <property type="molecule type" value="Genomic_DNA"/>
</dbReference>
<dbReference type="CDD" id="cd00290">
    <property type="entry name" value="cytochrome_b_C"/>
    <property type="match status" value="1"/>
</dbReference>
<dbReference type="EMBL" id="JX454982">
    <property type="protein sequence ID" value="AFP52800.1"/>
    <property type="molecule type" value="Genomic_DNA"/>
</dbReference>
<evidence type="ECO:0000313" key="29">
    <source>
        <dbReference type="EMBL" id="QGZ08621.1"/>
    </source>
</evidence>
<comment type="cofactor">
    <cofactor evidence="18">
        <name>heme</name>
        <dbReference type="ChEBI" id="CHEBI:30413"/>
    </cofactor>
    <text evidence="18">Binds 2 heme groups non-covalently.</text>
</comment>
<evidence type="ECO:0000313" key="25">
    <source>
        <dbReference type="EMBL" id="QGZ08569.1"/>
    </source>
</evidence>
<feature type="transmembrane region" description="Helical" evidence="19">
    <location>
        <begin position="88"/>
        <end position="108"/>
    </location>
</feature>
<protein>
    <recommendedName>
        <fullName evidence="3 19">Cytochrome b</fullName>
    </recommendedName>
</protein>
<comment type="function">
    <text evidence="1 19">Component of the ubiquinol-cytochrome c reductase complex (complex III or cytochrome b-c1 complex) that is part of the mitochondrial respiratory chain. The b-c1 complex mediates electron transfer from ubiquinol to cytochrome c. Contributes to the generation of a proton gradient across the mitochondrial membrane that is then used for ATP synthesis.</text>
</comment>
<feature type="transmembrane region" description="Helical" evidence="19">
    <location>
        <begin position="320"/>
        <end position="339"/>
    </location>
</feature>
<feature type="binding site" description="axial binding residue" evidence="18">
    <location>
        <position position="98"/>
    </location>
    <ligand>
        <name>heme b</name>
        <dbReference type="ChEBI" id="CHEBI:60344"/>
        <label>b566</label>
    </ligand>
    <ligandPart>
        <name>Fe</name>
        <dbReference type="ChEBI" id="CHEBI:18248"/>
    </ligandPart>
</feature>
<dbReference type="InterPro" id="IPR005798">
    <property type="entry name" value="Cyt_b/b6_C"/>
</dbReference>
<dbReference type="InterPro" id="IPR048260">
    <property type="entry name" value="Cytochrome_b_C_euk/bac"/>
</dbReference>
<feature type="binding site" description="axial binding residue" evidence="18">
    <location>
        <position position="183"/>
    </location>
    <ligand>
        <name>heme b</name>
        <dbReference type="ChEBI" id="CHEBI:60344"/>
        <label>b562</label>
    </ligand>
    <ligandPart>
        <name>Fe</name>
        <dbReference type="ChEBI" id="CHEBI:18248"/>
    </ligandPart>
</feature>
<dbReference type="GO" id="GO:0008121">
    <property type="term" value="F:quinol-cytochrome-c reductase activity"/>
    <property type="evidence" value="ECO:0007669"/>
    <property type="project" value="InterPro"/>
</dbReference>
<evidence type="ECO:0000313" key="23">
    <source>
        <dbReference type="EMBL" id="QGZ08530.1"/>
    </source>
</evidence>
<feature type="binding site" evidence="17">
    <location>
        <position position="202"/>
    </location>
    <ligand>
        <name>a ubiquinone</name>
        <dbReference type="ChEBI" id="CHEBI:16389"/>
    </ligand>
</feature>
<dbReference type="PIRSF" id="PIRSF038885">
    <property type="entry name" value="COB"/>
    <property type="match status" value="1"/>
</dbReference>
<dbReference type="EMBL" id="MN136052">
    <property type="protein sequence ID" value="QGZ08530.1"/>
    <property type="molecule type" value="Genomic_DNA"/>
</dbReference>
<dbReference type="Pfam" id="PF00032">
    <property type="entry name" value="Cytochrom_B_C"/>
    <property type="match status" value="1"/>
</dbReference>
<evidence type="ECO:0000313" key="27">
    <source>
        <dbReference type="EMBL" id="QGZ08595.1"/>
    </source>
</evidence>
<dbReference type="InterPro" id="IPR030689">
    <property type="entry name" value="Cytochrome_b"/>
</dbReference>
<keyword evidence="8 18" id="KW-0479">Metal-binding</keyword>
<evidence type="ECO:0000256" key="10">
    <source>
        <dbReference type="ARBA" id="ARBA00022982"/>
    </source>
</evidence>
<dbReference type="GO" id="GO:0046872">
    <property type="term" value="F:metal ion binding"/>
    <property type="evidence" value="ECO:0007669"/>
    <property type="project" value="UniProtKB-UniRule"/>
</dbReference>
<keyword evidence="6 19" id="KW-0679">Respiratory chain</keyword>
<dbReference type="PANTHER" id="PTHR19271:SF16">
    <property type="entry name" value="CYTOCHROME B"/>
    <property type="match status" value="1"/>
</dbReference>
<dbReference type="PROSITE" id="PS51002">
    <property type="entry name" value="CYTB_NTER"/>
    <property type="match status" value="1"/>
</dbReference>
<evidence type="ECO:0000256" key="12">
    <source>
        <dbReference type="ARBA" id="ARBA00023004"/>
    </source>
</evidence>
<feature type="transmembrane region" description="Helical" evidence="19">
    <location>
        <begin position="114"/>
        <end position="134"/>
    </location>
</feature>
<keyword evidence="12 18" id="KW-0408">Iron</keyword>
<evidence type="ECO:0000256" key="14">
    <source>
        <dbReference type="ARBA" id="ARBA00023128"/>
    </source>
</evidence>
<accession>J3UR45</accession>
<feature type="transmembrane region" description="Helical" evidence="19">
    <location>
        <begin position="146"/>
        <end position="167"/>
    </location>
</feature>
<feature type="binding site" description="axial binding residue" evidence="18">
    <location>
        <position position="197"/>
    </location>
    <ligand>
        <name>heme b</name>
        <dbReference type="ChEBI" id="CHEBI:60344"/>
        <label>b566</label>
    </ligand>
    <ligandPart>
        <name>Fe</name>
        <dbReference type="ChEBI" id="CHEBI:18248"/>
    </ligandPart>
</feature>